<evidence type="ECO:0000256" key="3">
    <source>
        <dbReference type="ARBA" id="ARBA00004922"/>
    </source>
</evidence>
<dbReference type="Pfam" id="PF02434">
    <property type="entry name" value="Fringe"/>
    <property type="match status" value="1"/>
</dbReference>
<keyword evidence="15" id="KW-1015">Disulfide bond</keyword>
<evidence type="ECO:0000256" key="9">
    <source>
        <dbReference type="ARBA" id="ARBA00022692"/>
    </source>
</evidence>
<comment type="pathway">
    <text evidence="3">Protein modification; protein glycosylation.</text>
</comment>
<comment type="cofactor">
    <cofactor evidence="1">
        <name>Mn(2+)</name>
        <dbReference type="ChEBI" id="CHEBI:29035"/>
    </cofactor>
</comment>
<dbReference type="OrthoDB" id="414175at2759"/>
<keyword evidence="25" id="KW-1185">Reference proteome</keyword>
<feature type="transmembrane region" description="Helical" evidence="23">
    <location>
        <begin position="21"/>
        <end position="40"/>
    </location>
</feature>
<evidence type="ECO:0000256" key="6">
    <source>
        <dbReference type="ARBA" id="ARBA00012557"/>
    </source>
</evidence>
<evidence type="ECO:0000256" key="14">
    <source>
        <dbReference type="ARBA" id="ARBA00023136"/>
    </source>
</evidence>
<keyword evidence="17" id="KW-0464">Manganese</keyword>
<evidence type="ECO:0000256" key="4">
    <source>
        <dbReference type="ARBA" id="ARBA00006462"/>
    </source>
</evidence>
<evidence type="ECO:0000256" key="13">
    <source>
        <dbReference type="ARBA" id="ARBA00022989"/>
    </source>
</evidence>
<comment type="subunit">
    <text evidence="5">Homodimer; disulfide-linked.</text>
</comment>
<dbReference type="EC" id="2.4.1.122" evidence="6"/>
<dbReference type="Proteomes" id="UP000504633">
    <property type="component" value="Unplaced"/>
</dbReference>
<dbReference type="PANTHER" id="PTHR23033">
    <property type="entry name" value="BETA1,3-GALACTOSYLTRANSFERASE"/>
    <property type="match status" value="1"/>
</dbReference>
<evidence type="ECO:0000256" key="10">
    <source>
        <dbReference type="ARBA" id="ARBA00022723"/>
    </source>
</evidence>
<accession>A0A6J1LD53</accession>
<comment type="similarity">
    <text evidence="4">Belongs to the glycosyltransferase 31 family. Beta3-Gal-T subfamily.</text>
</comment>
<dbReference type="GO" id="GO:0016263">
    <property type="term" value="F:glycoprotein-N-acetylgalactosamine 3-beta-galactosyltransferase activity"/>
    <property type="evidence" value="ECO:0007669"/>
    <property type="project" value="UniProtKB-EC"/>
</dbReference>
<comment type="subcellular location">
    <subcellularLocation>
        <location evidence="2">Membrane</location>
        <topology evidence="2">Single-pass type II membrane protein</topology>
    </subcellularLocation>
</comment>
<keyword evidence="7" id="KW-0328">Glycosyltransferase</keyword>
<evidence type="ECO:0000256" key="18">
    <source>
        <dbReference type="ARBA" id="ARBA00040898"/>
    </source>
</evidence>
<feature type="domain" description="Fringe-like glycosyltransferase" evidence="24">
    <location>
        <begin position="71"/>
        <end position="238"/>
    </location>
</feature>
<evidence type="ECO:0000256" key="7">
    <source>
        <dbReference type="ARBA" id="ARBA00022676"/>
    </source>
</evidence>
<evidence type="ECO:0000256" key="19">
    <source>
        <dbReference type="ARBA" id="ARBA00041226"/>
    </source>
</evidence>
<dbReference type="UniPathway" id="UPA00378"/>
<comment type="function">
    <text evidence="22">Glycosyltransferase that generates the core 1 O-glycan Gal-beta1-3GalNAc-alpha1-Ser/Thr (T antigen), which is a precursor for many extended O-glycans in glycoproteins.</text>
</comment>
<evidence type="ECO:0000313" key="25">
    <source>
        <dbReference type="Proteomes" id="UP000504633"/>
    </source>
</evidence>
<organism evidence="25 26">
    <name type="scientific">Drosophila hydei</name>
    <name type="common">Fruit fly</name>
    <dbReference type="NCBI Taxonomy" id="7224"/>
    <lineage>
        <taxon>Eukaryota</taxon>
        <taxon>Metazoa</taxon>
        <taxon>Ecdysozoa</taxon>
        <taxon>Arthropoda</taxon>
        <taxon>Hexapoda</taxon>
        <taxon>Insecta</taxon>
        <taxon>Pterygota</taxon>
        <taxon>Neoptera</taxon>
        <taxon>Endopterygota</taxon>
        <taxon>Diptera</taxon>
        <taxon>Brachycera</taxon>
        <taxon>Muscomorpha</taxon>
        <taxon>Ephydroidea</taxon>
        <taxon>Drosophilidae</taxon>
        <taxon>Drosophila</taxon>
    </lineage>
</organism>
<evidence type="ECO:0000256" key="15">
    <source>
        <dbReference type="ARBA" id="ARBA00023157"/>
    </source>
</evidence>
<evidence type="ECO:0000256" key="5">
    <source>
        <dbReference type="ARBA" id="ARBA00011748"/>
    </source>
</evidence>
<gene>
    <name evidence="26" type="primary">LOC111593660</name>
</gene>
<dbReference type="InterPro" id="IPR003378">
    <property type="entry name" value="Fringe-like_glycosylTrfase"/>
</dbReference>
<evidence type="ECO:0000256" key="11">
    <source>
        <dbReference type="ARBA" id="ARBA00022741"/>
    </source>
</evidence>
<dbReference type="GeneID" id="111593660"/>
<proteinExistence type="inferred from homology"/>
<keyword evidence="10" id="KW-0479">Metal-binding</keyword>
<evidence type="ECO:0000256" key="12">
    <source>
        <dbReference type="ARBA" id="ARBA00022968"/>
    </source>
</evidence>
<dbReference type="PANTHER" id="PTHR23033:SF14">
    <property type="entry name" value="GLYCOPROTEIN-N-ACETYLGALACTOSAMINE 3-BETA-GALACTOSYLTRANSFERASE 1-RELATED"/>
    <property type="match status" value="1"/>
</dbReference>
<evidence type="ECO:0000256" key="23">
    <source>
        <dbReference type="SAM" id="Phobius"/>
    </source>
</evidence>
<dbReference type="RefSeq" id="XP_023162314.2">
    <property type="nucleotide sequence ID" value="XM_023306546.2"/>
</dbReference>
<dbReference type="GO" id="GO:0000166">
    <property type="term" value="F:nucleotide binding"/>
    <property type="evidence" value="ECO:0007669"/>
    <property type="project" value="UniProtKB-KW"/>
</dbReference>
<evidence type="ECO:0000256" key="8">
    <source>
        <dbReference type="ARBA" id="ARBA00022679"/>
    </source>
</evidence>
<keyword evidence="14 23" id="KW-0472">Membrane</keyword>
<evidence type="ECO:0000256" key="1">
    <source>
        <dbReference type="ARBA" id="ARBA00001936"/>
    </source>
</evidence>
<keyword evidence="11" id="KW-0547">Nucleotide-binding</keyword>
<protein>
    <recommendedName>
        <fullName evidence="18">Glycoprotein-N-acetylgalactosamine 3-beta-galactosyltransferase 1</fullName>
        <ecNumber evidence="6">2.4.1.122</ecNumber>
    </recommendedName>
    <alternativeName>
        <fullName evidence="20">Core 1 O-glycan T-synthase</fullName>
    </alternativeName>
    <alternativeName>
        <fullName evidence="21">Core 1 UDP-galactose:N-acetylgalactosamine-alpha-R beta 1,3-galactosyltransferase 1</fullName>
    </alternativeName>
    <alternativeName>
        <fullName evidence="19">Core 1 beta1,3-galactosyltransferase 1</fullName>
    </alternativeName>
</protein>
<reference evidence="26" key="1">
    <citation type="submission" date="2025-08" db="UniProtKB">
        <authorList>
            <consortium name="RefSeq"/>
        </authorList>
    </citation>
    <scope>IDENTIFICATION</scope>
    <source>
        <strain evidence="26">15085-1641.00</strain>
        <tissue evidence="26">Whole body</tissue>
    </source>
</reference>
<keyword evidence="8" id="KW-0808">Transferase</keyword>
<sequence>MKYINKIEMSNNSKSFNEARLLWALIVGIVVGYIVTELIYHRAANRQTELSIWPMEQPSLAEQLTKEVRVLCWIMTNPKNHKTRALHIKHTWGKRCNILLFMSSQLDAELPTINLNVLEGRENLWQKTKKAFKYVYNNHYNDSDWFFKADDDTFAVIENMRFMLYRYDRETPVYFGCKFNPYVRQGFMSGGAGYILSREALRRLVVEGLSISEQCNSSPFGVEDIELGKCMQNLNVTAGDSRDAYGQGRMYPFYPGHHLHPTRNSSFWYWKYIYYNTTDCSSCVASTAISFHYVKPHEMYAFYYFIYTLRPYGLIDNVQLKLPNKLAPGEYIPEHIETEDE</sequence>
<dbReference type="AlphaFoldDB" id="A0A6J1LD53"/>
<evidence type="ECO:0000256" key="17">
    <source>
        <dbReference type="ARBA" id="ARBA00023211"/>
    </source>
</evidence>
<evidence type="ECO:0000259" key="24">
    <source>
        <dbReference type="Pfam" id="PF02434"/>
    </source>
</evidence>
<name>A0A6J1LD53_DROHY</name>
<evidence type="ECO:0000256" key="16">
    <source>
        <dbReference type="ARBA" id="ARBA00023180"/>
    </source>
</evidence>
<evidence type="ECO:0000313" key="26">
    <source>
        <dbReference type="RefSeq" id="XP_023162314.2"/>
    </source>
</evidence>
<dbReference type="OMA" id="YNDSDWF"/>
<dbReference type="Gene3D" id="3.90.550.50">
    <property type="match status" value="1"/>
</dbReference>
<keyword evidence="13 23" id="KW-1133">Transmembrane helix</keyword>
<keyword evidence="16" id="KW-0325">Glycoprotein</keyword>
<evidence type="ECO:0000256" key="20">
    <source>
        <dbReference type="ARBA" id="ARBA00042009"/>
    </source>
</evidence>
<keyword evidence="12" id="KW-0735">Signal-anchor</keyword>
<dbReference type="KEGG" id="dhe:111593660"/>
<evidence type="ECO:0000256" key="2">
    <source>
        <dbReference type="ARBA" id="ARBA00004606"/>
    </source>
</evidence>
<keyword evidence="9 23" id="KW-0812">Transmembrane</keyword>
<dbReference type="InterPro" id="IPR026050">
    <property type="entry name" value="C1GALT1/C1GALT1_chp1"/>
</dbReference>
<dbReference type="GO" id="GO:0016020">
    <property type="term" value="C:membrane"/>
    <property type="evidence" value="ECO:0007669"/>
    <property type="project" value="UniProtKB-SubCell"/>
</dbReference>
<evidence type="ECO:0000256" key="21">
    <source>
        <dbReference type="ARBA" id="ARBA00043065"/>
    </source>
</evidence>
<dbReference type="FunFam" id="3.90.550.50:FF:000017">
    <property type="entry name" value="Glycoprotein-N-acetylgalactosamine 3-beta-galactosyltransferase 1"/>
    <property type="match status" value="1"/>
</dbReference>
<dbReference type="GO" id="GO:0030145">
    <property type="term" value="F:manganese ion binding"/>
    <property type="evidence" value="ECO:0007669"/>
    <property type="project" value="UniProtKB-ARBA"/>
</dbReference>
<evidence type="ECO:0000256" key="22">
    <source>
        <dbReference type="ARBA" id="ARBA00059245"/>
    </source>
</evidence>